<sequence length="64" mass="6907">MLSRPMVDTADIVIERWLGTASEQVIDAQAFEPDVDRLVAEDQGDDEEDEVDERCPGGGGATSV</sequence>
<feature type="compositionally biased region" description="Acidic residues" evidence="1">
    <location>
        <begin position="42"/>
        <end position="52"/>
    </location>
</feature>
<dbReference type="KEGG" id="ccro:CMC5_055550"/>
<evidence type="ECO:0000313" key="3">
    <source>
        <dbReference type="Proteomes" id="UP000067626"/>
    </source>
</evidence>
<dbReference type="EMBL" id="CP012159">
    <property type="protein sequence ID" value="AKT41356.1"/>
    <property type="molecule type" value="Genomic_DNA"/>
</dbReference>
<reference evidence="2 3" key="1">
    <citation type="submission" date="2015-07" db="EMBL/GenBank/DDBJ databases">
        <title>Genome analysis of myxobacterium Chondromyces crocatus Cm c5 reveals a high potential for natural compound synthesis and the genetic basis for the loss of fruiting body formation.</title>
        <authorList>
            <person name="Zaburannyi N."/>
            <person name="Bunk B."/>
            <person name="Maier J."/>
            <person name="Overmann J."/>
            <person name="Mueller R."/>
        </authorList>
    </citation>
    <scope>NUCLEOTIDE SEQUENCE [LARGE SCALE GENOMIC DNA]</scope>
    <source>
        <strain evidence="2 3">Cm c5</strain>
    </source>
</reference>
<evidence type="ECO:0000256" key="1">
    <source>
        <dbReference type="SAM" id="MobiDB-lite"/>
    </source>
</evidence>
<evidence type="ECO:0000313" key="2">
    <source>
        <dbReference type="EMBL" id="AKT41356.1"/>
    </source>
</evidence>
<keyword evidence="3" id="KW-1185">Reference proteome</keyword>
<protein>
    <submittedName>
        <fullName evidence="2">Uncharacterized protein</fullName>
    </submittedName>
</protein>
<organism evidence="2 3">
    <name type="scientific">Chondromyces crocatus</name>
    <dbReference type="NCBI Taxonomy" id="52"/>
    <lineage>
        <taxon>Bacteria</taxon>
        <taxon>Pseudomonadati</taxon>
        <taxon>Myxococcota</taxon>
        <taxon>Polyangia</taxon>
        <taxon>Polyangiales</taxon>
        <taxon>Polyangiaceae</taxon>
        <taxon>Chondromyces</taxon>
    </lineage>
</organism>
<dbReference type="AlphaFoldDB" id="A0A0K1EKG3"/>
<proteinExistence type="predicted"/>
<gene>
    <name evidence="2" type="ORF">CMC5_055550</name>
</gene>
<name>A0A0K1EKG3_CHOCO</name>
<dbReference type="Proteomes" id="UP000067626">
    <property type="component" value="Chromosome"/>
</dbReference>
<accession>A0A0K1EKG3</accession>
<feature type="region of interest" description="Disordered" evidence="1">
    <location>
        <begin position="41"/>
        <end position="64"/>
    </location>
</feature>